<dbReference type="Pfam" id="PF13453">
    <property type="entry name" value="Zn_ribbon_TFIIB"/>
    <property type="match status" value="1"/>
</dbReference>
<organism evidence="2 3">
    <name type="scientific">Desulfobotulus alkaliphilus</name>
    <dbReference type="NCBI Taxonomy" id="622671"/>
    <lineage>
        <taxon>Bacteria</taxon>
        <taxon>Pseudomonadati</taxon>
        <taxon>Thermodesulfobacteriota</taxon>
        <taxon>Desulfobacteria</taxon>
        <taxon>Desulfobacterales</taxon>
        <taxon>Desulfobacteraceae</taxon>
        <taxon>Desulfobotulus</taxon>
    </lineage>
</organism>
<dbReference type="InterPro" id="IPR027392">
    <property type="entry name" value="TF_Znf"/>
</dbReference>
<evidence type="ECO:0000313" key="3">
    <source>
        <dbReference type="Proteomes" id="UP000318307"/>
    </source>
</evidence>
<proteinExistence type="predicted"/>
<name>A0A562S660_9BACT</name>
<gene>
    <name evidence="2" type="ORF">LZ24_00429</name>
</gene>
<accession>A0A562S660</accession>
<feature type="domain" description="Transcription factor zinc-finger" evidence="1">
    <location>
        <begin position="80"/>
        <end position="102"/>
    </location>
</feature>
<keyword evidence="3" id="KW-1185">Reference proteome</keyword>
<evidence type="ECO:0000313" key="2">
    <source>
        <dbReference type="EMBL" id="TWI76807.1"/>
    </source>
</evidence>
<reference evidence="2 3" key="1">
    <citation type="submission" date="2019-07" db="EMBL/GenBank/DDBJ databases">
        <title>Genome sequencing of 100 strains of the haloalkaliphilic chemolithoautotrophic sulfur-oxidizing bacterium Thioalkalivibrio.</title>
        <authorList>
            <person name="Muyzer G."/>
        </authorList>
    </citation>
    <scope>NUCLEOTIDE SEQUENCE [LARGE SCALE GENOMIC DNA]</scope>
    <source>
        <strain evidence="2 3">ASO4-4</strain>
    </source>
</reference>
<dbReference type="AlphaFoldDB" id="A0A562S660"/>
<comment type="caution">
    <text evidence="2">The sequence shown here is derived from an EMBL/GenBank/DDBJ whole genome shotgun (WGS) entry which is preliminary data.</text>
</comment>
<protein>
    <submittedName>
        <fullName evidence="2">TFIIB-like protein</fullName>
    </submittedName>
</protein>
<dbReference type="EMBL" id="VLLC01000002">
    <property type="protein sequence ID" value="TWI76807.1"/>
    <property type="molecule type" value="Genomic_DNA"/>
</dbReference>
<evidence type="ECO:0000259" key="1">
    <source>
        <dbReference type="Pfam" id="PF13453"/>
    </source>
</evidence>
<sequence>MKCPKCKTAVLKKSAYNSQYFCDQCKGMWLVKMKSSSLTDISIETIDNDTVADNDSKTGLCPSGHGLMIRAKVDIDEPFYLERCTACGGIWFDNGEWLRIAENNLSDNLSIIWSKSWQRNQSRIKNRNSFLETNKKLLGEQVFREVMELSETLKNHSEKDRAIALLQQEILHEDAHS</sequence>
<dbReference type="Proteomes" id="UP000318307">
    <property type="component" value="Unassembled WGS sequence"/>
</dbReference>
<dbReference type="OrthoDB" id="9814037at2"/>
<dbReference type="RefSeq" id="WP_144681853.1">
    <property type="nucleotide sequence ID" value="NZ_VLLC01000002.1"/>
</dbReference>